<keyword evidence="5 12" id="KW-0378">Hydrolase</keyword>
<organism evidence="16 17">
    <name type="scientific">Staphylotrichum tortipilum</name>
    <dbReference type="NCBI Taxonomy" id="2831512"/>
    <lineage>
        <taxon>Eukaryota</taxon>
        <taxon>Fungi</taxon>
        <taxon>Dikarya</taxon>
        <taxon>Ascomycota</taxon>
        <taxon>Pezizomycotina</taxon>
        <taxon>Sordariomycetes</taxon>
        <taxon>Sordariomycetidae</taxon>
        <taxon>Sordariales</taxon>
        <taxon>Chaetomiaceae</taxon>
        <taxon>Staphylotrichum</taxon>
    </lineage>
</organism>
<keyword evidence="6" id="KW-1015">Disulfide bond</keyword>
<comment type="caution">
    <text evidence="16">The sequence shown here is derived from an EMBL/GenBank/DDBJ whole genome shotgun (WGS) entry which is preliminary data.</text>
</comment>
<accession>A0AAN6MG21</accession>
<dbReference type="PANTHER" id="PTHR31736">
    <property type="match status" value="1"/>
</dbReference>
<dbReference type="SUPFAM" id="SSF51126">
    <property type="entry name" value="Pectin lyase-like"/>
    <property type="match status" value="1"/>
</dbReference>
<keyword evidence="8" id="KW-0119">Carbohydrate metabolism</keyword>
<evidence type="ECO:0000256" key="5">
    <source>
        <dbReference type="ARBA" id="ARBA00022801"/>
    </source>
</evidence>
<dbReference type="SUPFAM" id="SSF57180">
    <property type="entry name" value="Cellulose-binding domain"/>
    <property type="match status" value="1"/>
</dbReference>
<dbReference type="GO" id="GO:0030248">
    <property type="term" value="F:cellulose binding"/>
    <property type="evidence" value="ECO:0007669"/>
    <property type="project" value="InterPro"/>
</dbReference>
<dbReference type="PROSITE" id="PS51164">
    <property type="entry name" value="CBM1_2"/>
    <property type="match status" value="1"/>
</dbReference>
<evidence type="ECO:0000256" key="11">
    <source>
        <dbReference type="ARBA" id="ARBA00023326"/>
    </source>
</evidence>
<reference evidence="16" key="1">
    <citation type="journal article" date="2023" name="Mol. Phylogenet. Evol.">
        <title>Genome-scale phylogeny and comparative genomics of the fungal order Sordariales.</title>
        <authorList>
            <person name="Hensen N."/>
            <person name="Bonometti L."/>
            <person name="Westerberg I."/>
            <person name="Brannstrom I.O."/>
            <person name="Guillou S."/>
            <person name="Cros-Aarteil S."/>
            <person name="Calhoun S."/>
            <person name="Haridas S."/>
            <person name="Kuo A."/>
            <person name="Mondo S."/>
            <person name="Pangilinan J."/>
            <person name="Riley R."/>
            <person name="LaButti K."/>
            <person name="Andreopoulos B."/>
            <person name="Lipzen A."/>
            <person name="Chen C."/>
            <person name="Yan M."/>
            <person name="Daum C."/>
            <person name="Ng V."/>
            <person name="Clum A."/>
            <person name="Steindorff A."/>
            <person name="Ohm R.A."/>
            <person name="Martin F."/>
            <person name="Silar P."/>
            <person name="Natvig D.O."/>
            <person name="Lalanne C."/>
            <person name="Gautier V."/>
            <person name="Ament-Velasquez S.L."/>
            <person name="Kruys A."/>
            <person name="Hutchinson M.I."/>
            <person name="Powell A.J."/>
            <person name="Barry K."/>
            <person name="Miller A.N."/>
            <person name="Grigoriev I.V."/>
            <person name="Debuchy R."/>
            <person name="Gladieux P."/>
            <person name="Hiltunen Thoren M."/>
            <person name="Johannesson H."/>
        </authorList>
    </citation>
    <scope>NUCLEOTIDE SEQUENCE</scope>
    <source>
        <strain evidence="16">CBS 103.79</strain>
    </source>
</reference>
<keyword evidence="10" id="KW-0961">Cell wall biogenesis/degradation</keyword>
<keyword evidence="17" id="KW-1185">Reference proteome</keyword>
<feature type="region of interest" description="Disordered" evidence="13">
    <location>
        <begin position="442"/>
        <end position="472"/>
    </location>
</feature>
<dbReference type="GO" id="GO:0000272">
    <property type="term" value="P:polysaccharide catabolic process"/>
    <property type="evidence" value="ECO:0007669"/>
    <property type="project" value="UniProtKB-KW"/>
</dbReference>
<proteinExistence type="inferred from homology"/>
<evidence type="ECO:0000256" key="6">
    <source>
        <dbReference type="ARBA" id="ARBA00023157"/>
    </source>
</evidence>
<gene>
    <name evidence="16" type="ORF">C8A05DRAFT_17576</name>
</gene>
<protein>
    <submittedName>
        <fullName evidence="16">Glycoside hydrolase</fullName>
    </submittedName>
</protein>
<dbReference type="PANTHER" id="PTHR31736:SF19">
    <property type="entry name" value="PECTIN LYASE SUPERFAMILY PROTEIN-RELATED"/>
    <property type="match status" value="1"/>
</dbReference>
<feature type="signal peptide" evidence="14">
    <location>
        <begin position="1"/>
        <end position="22"/>
    </location>
</feature>
<dbReference type="GO" id="GO:0004650">
    <property type="term" value="F:polygalacturonase activity"/>
    <property type="evidence" value="ECO:0007669"/>
    <property type="project" value="InterPro"/>
</dbReference>
<evidence type="ECO:0000313" key="16">
    <source>
        <dbReference type="EMBL" id="KAK3900075.1"/>
    </source>
</evidence>
<dbReference type="GO" id="GO:0046576">
    <property type="term" value="F:rhamnogalacturonan alpha-L-rhamnopyranosyl-(1-&gt;4)-alpha-D-galactopyranosyluronide lyase activity"/>
    <property type="evidence" value="ECO:0007669"/>
    <property type="project" value="UniProtKB-ARBA"/>
</dbReference>
<dbReference type="InterPro" id="IPR012334">
    <property type="entry name" value="Pectin_lyas_fold"/>
</dbReference>
<keyword evidence="7" id="KW-0325">Glycoprotein</keyword>
<evidence type="ECO:0000259" key="15">
    <source>
        <dbReference type="PROSITE" id="PS51164"/>
    </source>
</evidence>
<feature type="chain" id="PRO_5042949382" evidence="14">
    <location>
        <begin position="23"/>
        <end position="508"/>
    </location>
</feature>
<evidence type="ECO:0000256" key="3">
    <source>
        <dbReference type="ARBA" id="ARBA00022525"/>
    </source>
</evidence>
<evidence type="ECO:0000256" key="7">
    <source>
        <dbReference type="ARBA" id="ARBA00023180"/>
    </source>
</evidence>
<evidence type="ECO:0000256" key="13">
    <source>
        <dbReference type="SAM" id="MobiDB-lite"/>
    </source>
</evidence>
<dbReference type="InterPro" id="IPR000254">
    <property type="entry name" value="CBD"/>
</dbReference>
<comment type="subcellular location">
    <subcellularLocation>
        <location evidence="1">Secreted</location>
    </subcellularLocation>
</comment>
<sequence>MKTLSPLLLAAGLSLVEPWAQAQLSGSVGPTTSRAAKAAKKVCNIMNYGGVASATTDNSAAITAAWNACKSGGEVYIPSGNYGLSTWVTLSGGTGVSINLEGVIYRITSATAGGHMIAISSTSDFEFYSGNSKGAMQGYGYLLNASDPRLVRLTKVTNFSFHDIALVDAAQFHIVMDTCSNGEVYNTIIRGGSLGGLDGVDIWGSNVWIHDIEVTNKDECITVKSPASNILIENIFCNWSGGSALGSLGANTDISNIYYRNVYSQNCNQMYMIKSWGGSGTVRNVKLENFWGHTNAYTLNLNAYWTSMTQAAGNGISYQNITFSGWKGTNSNGAQRGSVQVLCPSGVPCTGITVKDVNIWTESGSTEKEICQNAYGSGTCLKSGSGGTYTTTVTRTTASNYAIQTMPGEIKAWGLGTQIPIPAIPTTFFPGLKPISALMAANGGGGSSPTTTTTTTTAKPTTMSATGGGGSGTQSQYGQCGGSGYSGPTACAAPYACSTQNTYYAQCL</sequence>
<keyword evidence="9 12" id="KW-0326">Glycosidase</keyword>
<feature type="domain" description="CBM1" evidence="15">
    <location>
        <begin position="472"/>
        <end position="508"/>
    </location>
</feature>
<evidence type="ECO:0000256" key="12">
    <source>
        <dbReference type="RuleBase" id="RU361169"/>
    </source>
</evidence>
<dbReference type="EMBL" id="MU855708">
    <property type="protein sequence ID" value="KAK3900075.1"/>
    <property type="molecule type" value="Genomic_DNA"/>
</dbReference>
<dbReference type="AlphaFoldDB" id="A0AAN6MG21"/>
<dbReference type="Proteomes" id="UP001303889">
    <property type="component" value="Unassembled WGS sequence"/>
</dbReference>
<evidence type="ECO:0000256" key="8">
    <source>
        <dbReference type="ARBA" id="ARBA00023277"/>
    </source>
</evidence>
<evidence type="ECO:0000256" key="4">
    <source>
        <dbReference type="ARBA" id="ARBA00022729"/>
    </source>
</evidence>
<keyword evidence="3" id="KW-0964">Secreted</keyword>
<evidence type="ECO:0000256" key="9">
    <source>
        <dbReference type="ARBA" id="ARBA00023295"/>
    </source>
</evidence>
<keyword evidence="11" id="KW-0624">Polysaccharide degradation</keyword>
<dbReference type="Pfam" id="PF00295">
    <property type="entry name" value="Glyco_hydro_28"/>
    <property type="match status" value="1"/>
</dbReference>
<dbReference type="InterPro" id="IPR011050">
    <property type="entry name" value="Pectin_lyase_fold/virulence"/>
</dbReference>
<keyword evidence="4 14" id="KW-0732">Signal</keyword>
<evidence type="ECO:0000256" key="14">
    <source>
        <dbReference type="SAM" id="SignalP"/>
    </source>
</evidence>
<name>A0AAN6MG21_9PEZI</name>
<feature type="compositionally biased region" description="Low complexity" evidence="13">
    <location>
        <begin position="448"/>
        <end position="465"/>
    </location>
</feature>
<reference evidence="16" key="2">
    <citation type="submission" date="2023-05" db="EMBL/GenBank/DDBJ databases">
        <authorList>
            <consortium name="Lawrence Berkeley National Laboratory"/>
            <person name="Steindorff A."/>
            <person name="Hensen N."/>
            <person name="Bonometti L."/>
            <person name="Westerberg I."/>
            <person name="Brannstrom I.O."/>
            <person name="Guillou S."/>
            <person name="Cros-Aarteil S."/>
            <person name="Calhoun S."/>
            <person name="Haridas S."/>
            <person name="Kuo A."/>
            <person name="Mondo S."/>
            <person name="Pangilinan J."/>
            <person name="Riley R."/>
            <person name="Labutti K."/>
            <person name="Andreopoulos B."/>
            <person name="Lipzen A."/>
            <person name="Chen C."/>
            <person name="Yanf M."/>
            <person name="Daum C."/>
            <person name="Ng V."/>
            <person name="Clum A."/>
            <person name="Ohm R."/>
            <person name="Martin F."/>
            <person name="Silar P."/>
            <person name="Natvig D."/>
            <person name="Lalanne C."/>
            <person name="Gautier V."/>
            <person name="Ament-Velasquez S.L."/>
            <person name="Kruys A."/>
            <person name="Hutchinson M.I."/>
            <person name="Powell A.J."/>
            <person name="Barry K."/>
            <person name="Miller A.N."/>
            <person name="Grigoriev I.V."/>
            <person name="Debuchy R."/>
            <person name="Gladieux P."/>
            <person name="Thoren M.H."/>
            <person name="Johannesson H."/>
        </authorList>
    </citation>
    <scope>NUCLEOTIDE SEQUENCE</scope>
    <source>
        <strain evidence="16">CBS 103.79</strain>
    </source>
</reference>
<dbReference type="GO" id="GO:0071555">
    <property type="term" value="P:cell wall organization"/>
    <property type="evidence" value="ECO:0007669"/>
    <property type="project" value="UniProtKB-KW"/>
</dbReference>
<dbReference type="SMART" id="SM00236">
    <property type="entry name" value="fCBD"/>
    <property type="match status" value="1"/>
</dbReference>
<comment type="similarity">
    <text evidence="2 12">Belongs to the glycosyl hydrolase 28 family.</text>
</comment>
<dbReference type="PROSITE" id="PS00562">
    <property type="entry name" value="CBM1_1"/>
    <property type="match status" value="1"/>
</dbReference>
<evidence type="ECO:0000256" key="10">
    <source>
        <dbReference type="ARBA" id="ARBA00023316"/>
    </source>
</evidence>
<dbReference type="GO" id="GO:0005576">
    <property type="term" value="C:extracellular region"/>
    <property type="evidence" value="ECO:0007669"/>
    <property type="project" value="UniProtKB-SubCell"/>
</dbReference>
<dbReference type="InterPro" id="IPR035971">
    <property type="entry name" value="CBD_sf"/>
</dbReference>
<dbReference type="Gene3D" id="2.160.20.10">
    <property type="entry name" value="Single-stranded right-handed beta-helix, Pectin lyase-like"/>
    <property type="match status" value="1"/>
</dbReference>
<dbReference type="InterPro" id="IPR000743">
    <property type="entry name" value="Glyco_hydro_28"/>
</dbReference>
<evidence type="ECO:0000256" key="2">
    <source>
        <dbReference type="ARBA" id="ARBA00008834"/>
    </source>
</evidence>
<evidence type="ECO:0000313" key="17">
    <source>
        <dbReference type="Proteomes" id="UP001303889"/>
    </source>
</evidence>
<evidence type="ECO:0000256" key="1">
    <source>
        <dbReference type="ARBA" id="ARBA00004613"/>
    </source>
</evidence>
<dbReference type="Pfam" id="PF00734">
    <property type="entry name" value="CBM_1"/>
    <property type="match status" value="1"/>
</dbReference>